<evidence type="ECO:0000313" key="1">
    <source>
        <dbReference type="EMBL" id="KAF7776119.1"/>
    </source>
</evidence>
<accession>A0A8H7F3G2</accession>
<reference evidence="1 2" key="1">
    <citation type="journal article" name="Sci. Rep.">
        <title>Telomere-to-telomere assembled and centromere annotated genomes of the two main subspecies of the button mushroom Agaricus bisporus reveal especially polymorphic chromosome ends.</title>
        <authorList>
            <person name="Sonnenberg A.S.M."/>
            <person name="Sedaghat-Telgerd N."/>
            <person name="Lavrijssen B."/>
            <person name="Ohm R.A."/>
            <person name="Hendrickx P.M."/>
            <person name="Scholtmeijer K."/>
            <person name="Baars J.J.P."/>
            <person name="van Peer A."/>
        </authorList>
    </citation>
    <scope>NUCLEOTIDE SEQUENCE [LARGE SCALE GENOMIC DNA]</scope>
    <source>
        <strain evidence="1 2">H119_p4</strain>
    </source>
</reference>
<dbReference type="Proteomes" id="UP000629468">
    <property type="component" value="Unassembled WGS sequence"/>
</dbReference>
<dbReference type="AlphaFoldDB" id="A0A8H7F3G2"/>
<comment type="caution">
    <text evidence="1">The sequence shown here is derived from an EMBL/GenBank/DDBJ whole genome shotgun (WGS) entry which is preliminary data.</text>
</comment>
<gene>
    <name evidence="1" type="ORF">Agabi119p4_4512</name>
</gene>
<proteinExistence type="predicted"/>
<sequence>MADMERFGAILFPSDGRPPTVVSLMTSPVPYAPHQGTYGYSTTRIPHPEVYMDYIAEKYGPRAWKYQLIESLDGMNKKFSNPYVVFYPAVSRDGMPFPINKTIRDLQGSAFQEEMAWRGNVVVGKYSGDPFKLLVNASMADYPIVKNYFMTHGCVPDMSCSVPPECYNFDSPLQQGLGITD</sequence>
<name>A0A8H7F3G2_AGABI</name>
<dbReference type="EMBL" id="JABXXO010000006">
    <property type="protein sequence ID" value="KAF7776119.1"/>
    <property type="molecule type" value="Genomic_DNA"/>
</dbReference>
<organism evidence="1 2">
    <name type="scientific">Agaricus bisporus var. burnettii</name>
    <dbReference type="NCBI Taxonomy" id="192524"/>
    <lineage>
        <taxon>Eukaryota</taxon>
        <taxon>Fungi</taxon>
        <taxon>Dikarya</taxon>
        <taxon>Basidiomycota</taxon>
        <taxon>Agaricomycotina</taxon>
        <taxon>Agaricomycetes</taxon>
        <taxon>Agaricomycetidae</taxon>
        <taxon>Agaricales</taxon>
        <taxon>Agaricineae</taxon>
        <taxon>Agaricaceae</taxon>
        <taxon>Agaricus</taxon>
    </lineage>
</organism>
<evidence type="ECO:0000313" key="2">
    <source>
        <dbReference type="Proteomes" id="UP000629468"/>
    </source>
</evidence>
<protein>
    <submittedName>
        <fullName evidence="1">Uncharacterized protein</fullName>
    </submittedName>
</protein>